<organism evidence="1 2">
    <name type="scientific">Acrocarpospora corrugata</name>
    <dbReference type="NCBI Taxonomy" id="35763"/>
    <lineage>
        <taxon>Bacteria</taxon>
        <taxon>Bacillati</taxon>
        <taxon>Actinomycetota</taxon>
        <taxon>Actinomycetes</taxon>
        <taxon>Streptosporangiales</taxon>
        <taxon>Streptosporangiaceae</taxon>
        <taxon>Acrocarpospora</taxon>
    </lineage>
</organism>
<dbReference type="RefSeq" id="WP_155341055.1">
    <property type="nucleotide sequence ID" value="NZ_BAAABN010000008.1"/>
</dbReference>
<sequence length="48" mass="4854">MNIVVCGAGGQAVAEAYHRIADHGDLAGRITDADFAITLLDRAGAGEA</sequence>
<accession>A0A5M3W860</accession>
<comment type="caution">
    <text evidence="1">The sequence shown here is derived from an EMBL/GenBank/DDBJ whole genome shotgun (WGS) entry which is preliminary data.</text>
</comment>
<keyword evidence="2" id="KW-1185">Reference proteome</keyword>
<reference evidence="1 2" key="1">
    <citation type="submission" date="2019-10" db="EMBL/GenBank/DDBJ databases">
        <title>Whole genome shotgun sequence of Acrocarpospora corrugata NBRC 13972.</title>
        <authorList>
            <person name="Ichikawa N."/>
            <person name="Kimura A."/>
            <person name="Kitahashi Y."/>
            <person name="Komaki H."/>
            <person name="Oguchi A."/>
        </authorList>
    </citation>
    <scope>NUCLEOTIDE SEQUENCE [LARGE SCALE GENOMIC DNA]</scope>
    <source>
        <strain evidence="1 2">NBRC 13972</strain>
    </source>
</reference>
<protein>
    <submittedName>
        <fullName evidence="1">Uncharacterized protein</fullName>
    </submittedName>
</protein>
<gene>
    <name evidence="1" type="ORF">Acor_70740</name>
</gene>
<proteinExistence type="predicted"/>
<name>A0A5M3W860_9ACTN</name>
<evidence type="ECO:0000313" key="1">
    <source>
        <dbReference type="EMBL" id="GES05006.1"/>
    </source>
</evidence>
<dbReference type="Proteomes" id="UP000334990">
    <property type="component" value="Unassembled WGS sequence"/>
</dbReference>
<evidence type="ECO:0000313" key="2">
    <source>
        <dbReference type="Proteomes" id="UP000334990"/>
    </source>
</evidence>
<dbReference type="EMBL" id="BLAD01000091">
    <property type="protein sequence ID" value="GES05006.1"/>
    <property type="molecule type" value="Genomic_DNA"/>
</dbReference>
<dbReference type="AlphaFoldDB" id="A0A5M3W860"/>